<dbReference type="Gene3D" id="3.40.50.1820">
    <property type="entry name" value="alpha/beta hydrolase"/>
    <property type="match status" value="1"/>
</dbReference>
<dbReference type="InterPro" id="IPR000801">
    <property type="entry name" value="Esterase-like"/>
</dbReference>
<dbReference type="SUPFAM" id="SSF53474">
    <property type="entry name" value="alpha/beta-Hydrolases"/>
    <property type="match status" value="1"/>
</dbReference>
<evidence type="ECO:0000313" key="2">
    <source>
        <dbReference type="EMBL" id="MDA0162966.1"/>
    </source>
</evidence>
<comment type="caution">
    <text evidence="2">The sequence shown here is derived from an EMBL/GenBank/DDBJ whole genome shotgun (WGS) entry which is preliminary data.</text>
</comment>
<dbReference type="InterPro" id="IPR029058">
    <property type="entry name" value="AB_hydrolase_fold"/>
</dbReference>
<keyword evidence="2" id="KW-0378">Hydrolase</keyword>
<sequence length="622" mass="64623">MHWRNVAGALGAVVLLAPAAAQAQTVVSPEVKHTGTGPTGYEVTIRVFDPTATRVRVKGEWYFSSASESSGVPATSPGRLPSQWRPGDFPMPFPNALAPNWPVNDLTLDPATGVWSFTTPLPPGTFTYALYRNCNATPPNLTGCTATSDPSNPPWNTGKGTVEPTSQVYVPSDPAFGSEDLSWQAPIAAAGKLEDVEYPSSISTNPVGKHYLGVYLPPGYDSKRTKPYPLMIIHHGGGGHEAHWLTQGVANRILDNVLASGKMQPAVVIFPNINSISGGQTGLTNDLMNNILPYVEANYNVSKLPDDRAVGGLSLGGQRTNELLFNRTTSFGYYGVWSNAGSTPAAGSPLLANPDLKKVLAIHTSGGLQDPILSQTINLQTRLAAAGVPVIADNFNGGHEWHVWRLNLREFASKVAFRSTKTVVTPLPGNKLQVSVSAATTEPAVPTGTVTLSTGGPVVALVDGKATIAVPDTGGAASVTASYSGDALYNAGAGTAAYSADSADTTAGGTVAATLALTLGAPASFGPFTPGVMKDYTATTSANVLSTAGDAMLTVSDPGHLMNGTFALPSPLAVTFSKSAWSAPVSNDAVTITFKQHVDATDALRTGAYSKTLTFTLSTTTP</sequence>
<dbReference type="Proteomes" id="UP001149140">
    <property type="component" value="Unassembled WGS sequence"/>
</dbReference>
<evidence type="ECO:0000313" key="3">
    <source>
        <dbReference type="Proteomes" id="UP001149140"/>
    </source>
</evidence>
<keyword evidence="1" id="KW-0732">Signal</keyword>
<dbReference type="EMBL" id="JAPDOD010000022">
    <property type="protein sequence ID" value="MDA0162966.1"/>
    <property type="molecule type" value="Genomic_DNA"/>
</dbReference>
<keyword evidence="3" id="KW-1185">Reference proteome</keyword>
<dbReference type="RefSeq" id="WP_270042207.1">
    <property type="nucleotide sequence ID" value="NZ_JAPDOD010000022.1"/>
</dbReference>
<dbReference type="InterPro" id="IPR050583">
    <property type="entry name" value="Mycobacterial_A85_antigen"/>
</dbReference>
<dbReference type="PANTHER" id="PTHR48098">
    <property type="entry name" value="ENTEROCHELIN ESTERASE-RELATED"/>
    <property type="match status" value="1"/>
</dbReference>
<proteinExistence type="predicted"/>
<gene>
    <name evidence="2" type="ORF">OM076_22025</name>
</gene>
<dbReference type="Pfam" id="PF00756">
    <property type="entry name" value="Esterase"/>
    <property type="match status" value="1"/>
</dbReference>
<protein>
    <submittedName>
        <fullName evidence="2">Alpha/beta hydrolase-fold protein</fullName>
    </submittedName>
</protein>
<organism evidence="2 3">
    <name type="scientific">Solirubrobacter ginsenosidimutans</name>
    <dbReference type="NCBI Taxonomy" id="490573"/>
    <lineage>
        <taxon>Bacteria</taxon>
        <taxon>Bacillati</taxon>
        <taxon>Actinomycetota</taxon>
        <taxon>Thermoleophilia</taxon>
        <taxon>Solirubrobacterales</taxon>
        <taxon>Solirubrobacteraceae</taxon>
        <taxon>Solirubrobacter</taxon>
    </lineage>
</organism>
<name>A0A9X3MTX3_9ACTN</name>
<feature type="chain" id="PRO_5040748066" evidence="1">
    <location>
        <begin position="24"/>
        <end position="622"/>
    </location>
</feature>
<accession>A0A9X3MTX3</accession>
<feature type="signal peptide" evidence="1">
    <location>
        <begin position="1"/>
        <end position="23"/>
    </location>
</feature>
<evidence type="ECO:0000256" key="1">
    <source>
        <dbReference type="SAM" id="SignalP"/>
    </source>
</evidence>
<dbReference type="AlphaFoldDB" id="A0A9X3MTX3"/>
<reference evidence="2" key="1">
    <citation type="submission" date="2022-10" db="EMBL/GenBank/DDBJ databases">
        <title>The WGS of Solirubrobacter ginsenosidimutans DSM 21036.</title>
        <authorList>
            <person name="Jiang Z."/>
        </authorList>
    </citation>
    <scope>NUCLEOTIDE SEQUENCE</scope>
    <source>
        <strain evidence="2">DSM 21036</strain>
    </source>
</reference>
<dbReference type="GO" id="GO:0016787">
    <property type="term" value="F:hydrolase activity"/>
    <property type="evidence" value="ECO:0007669"/>
    <property type="project" value="UniProtKB-KW"/>
</dbReference>